<gene>
    <name evidence="1" type="ORF">LTRI10_LOCUS24015</name>
</gene>
<evidence type="ECO:0000313" key="2">
    <source>
        <dbReference type="Proteomes" id="UP001497516"/>
    </source>
</evidence>
<accession>A0AAV2E9R3</accession>
<reference evidence="1 2" key="1">
    <citation type="submission" date="2024-04" db="EMBL/GenBank/DDBJ databases">
        <authorList>
            <person name="Fracassetti M."/>
        </authorList>
    </citation>
    <scope>NUCLEOTIDE SEQUENCE [LARGE SCALE GENOMIC DNA]</scope>
</reference>
<evidence type="ECO:0000313" key="1">
    <source>
        <dbReference type="EMBL" id="CAL1382701.1"/>
    </source>
</evidence>
<dbReference type="EMBL" id="OZ034817">
    <property type="protein sequence ID" value="CAL1382701.1"/>
    <property type="molecule type" value="Genomic_DNA"/>
</dbReference>
<protein>
    <submittedName>
        <fullName evidence="1">Uncharacterized protein</fullName>
    </submittedName>
</protein>
<proteinExistence type="predicted"/>
<dbReference type="Proteomes" id="UP001497516">
    <property type="component" value="Chromosome 4"/>
</dbReference>
<keyword evidence="2" id="KW-1185">Reference proteome</keyword>
<dbReference type="AlphaFoldDB" id="A0AAV2E9R3"/>
<sequence length="113" mass="12831">MSEEMQANLIKKIAWRLALLSVLEKEEQERMRKEVVENDGGKSEEFLDLFQGEESNNKDKRGFEDAIGVQTEDEVEVEEACTSHELQVISPPNFEKLLGKDPFAVSLCQTKAT</sequence>
<organism evidence="1 2">
    <name type="scientific">Linum trigynum</name>
    <dbReference type="NCBI Taxonomy" id="586398"/>
    <lineage>
        <taxon>Eukaryota</taxon>
        <taxon>Viridiplantae</taxon>
        <taxon>Streptophyta</taxon>
        <taxon>Embryophyta</taxon>
        <taxon>Tracheophyta</taxon>
        <taxon>Spermatophyta</taxon>
        <taxon>Magnoliopsida</taxon>
        <taxon>eudicotyledons</taxon>
        <taxon>Gunneridae</taxon>
        <taxon>Pentapetalae</taxon>
        <taxon>rosids</taxon>
        <taxon>fabids</taxon>
        <taxon>Malpighiales</taxon>
        <taxon>Linaceae</taxon>
        <taxon>Linum</taxon>
    </lineage>
</organism>
<name>A0AAV2E9R3_9ROSI</name>